<evidence type="ECO:0000313" key="13">
    <source>
        <dbReference type="Proteomes" id="UP001059480"/>
    </source>
</evidence>
<sequence>MKKMQGIFNFLEKYLMGPMGKIATFKIVRAIMGAGMASVPFTIVGSMFLVFGNIPTTFPSTQAFFDNTVFRVYDLFMLGYKTTMGMLAIYFAIVIAYEYAKIYEQEEKVKFSPLNAGLLSMFAFFLCVPQLTWADGKISLVHEVSDTATIIHGWAMGGDSVARFGTIGVFAAIIMAVVAVEIYRFCIVKNLTIKMPDSVPEGVSRAFAALIPAFMVAFVVMIINGIFIVLGTDIFGVIAIPFSFVINMTNSWLGIMVIYFLVHALWIVGIHGANIVMAFVNPILLINMQENINGANIAFAGEFTNAWVTIGGSGGTLGLTLFIAFFARSEQLKLLGRASVVPGLFNINEPIIFGLPIVYNPYLAIPFFLSPMVTASLGYFATSLGFVKKMIAQVPWTSPGGVGAFIGTGGDVNAFFLGLICVVVSLLIYLPFIIMYDRKLAKEELGEVAA</sequence>
<name>A0ABT1WN85_9LACT</name>
<evidence type="ECO:0000256" key="10">
    <source>
        <dbReference type="SAM" id="Phobius"/>
    </source>
</evidence>
<proteinExistence type="predicted"/>
<dbReference type="Proteomes" id="UP001059480">
    <property type="component" value="Unassembled WGS sequence"/>
</dbReference>
<keyword evidence="3 9" id="KW-1003">Cell membrane</keyword>
<evidence type="ECO:0000259" key="11">
    <source>
        <dbReference type="PROSITE" id="PS51105"/>
    </source>
</evidence>
<feature type="transmembrane region" description="Helical" evidence="10">
    <location>
        <begin position="78"/>
        <end position="100"/>
    </location>
</feature>
<feature type="transmembrane region" description="Helical" evidence="10">
    <location>
        <begin position="234"/>
        <end position="253"/>
    </location>
</feature>
<comment type="function">
    <text evidence="9">The phosphoenolpyruvate-dependent sugar phosphotransferase system (PTS), a major carbohydrate active -transport system, catalyzes the phosphorylation of incoming sugar substrates concomitant with their translocation across the cell membrane.</text>
</comment>
<dbReference type="PANTHER" id="PTHR33989">
    <property type="match status" value="1"/>
</dbReference>
<dbReference type="InterPro" id="IPR004796">
    <property type="entry name" value="PTS_IIC_cello"/>
</dbReference>
<evidence type="ECO:0000256" key="1">
    <source>
        <dbReference type="ARBA" id="ARBA00004651"/>
    </source>
</evidence>
<evidence type="ECO:0000256" key="5">
    <source>
        <dbReference type="ARBA" id="ARBA00022683"/>
    </source>
</evidence>
<keyword evidence="8 9" id="KW-0472">Membrane</keyword>
<dbReference type="PANTHER" id="PTHR33989:SF8">
    <property type="entry name" value="PERMEASE IIC COMPONENT"/>
    <property type="match status" value="1"/>
</dbReference>
<keyword evidence="5" id="KW-0598">Phosphotransferase system</keyword>
<feature type="transmembrane region" description="Helical" evidence="10">
    <location>
        <begin position="164"/>
        <end position="186"/>
    </location>
</feature>
<feature type="transmembrane region" description="Helical" evidence="10">
    <location>
        <begin position="414"/>
        <end position="436"/>
    </location>
</feature>
<reference evidence="12" key="1">
    <citation type="submission" date="2022-07" db="EMBL/GenBank/DDBJ databases">
        <authorList>
            <person name="Jung M.-Y."/>
            <person name="Lee M."/>
        </authorList>
    </citation>
    <scope>NUCLEOTIDE SEQUENCE</scope>
    <source>
        <strain evidence="12">S8</strain>
    </source>
</reference>
<protein>
    <recommendedName>
        <fullName evidence="9">Permease IIC component</fullName>
    </recommendedName>
</protein>
<dbReference type="RefSeq" id="WP_256945086.1">
    <property type="nucleotide sequence ID" value="NZ_JANHNZ010000004.1"/>
</dbReference>
<dbReference type="PIRSF" id="PIRSF006351">
    <property type="entry name" value="PTS_EIIC-Cellobiose"/>
    <property type="match status" value="1"/>
</dbReference>
<dbReference type="NCBIfam" id="TIGR00410">
    <property type="entry name" value="lacE"/>
    <property type="match status" value="1"/>
</dbReference>
<dbReference type="EMBL" id="JANHNZ010000004">
    <property type="protein sequence ID" value="MCQ9209970.1"/>
    <property type="molecule type" value="Genomic_DNA"/>
</dbReference>
<dbReference type="InterPro" id="IPR003352">
    <property type="entry name" value="PTS_EIIC"/>
</dbReference>
<feature type="transmembrane region" description="Helical" evidence="10">
    <location>
        <begin position="112"/>
        <end position="133"/>
    </location>
</feature>
<evidence type="ECO:0000313" key="12">
    <source>
        <dbReference type="EMBL" id="MCQ9209970.1"/>
    </source>
</evidence>
<feature type="transmembrane region" description="Helical" evidence="10">
    <location>
        <begin position="27"/>
        <end position="51"/>
    </location>
</feature>
<keyword evidence="6 10" id="KW-0812">Transmembrane</keyword>
<dbReference type="PROSITE" id="PS51105">
    <property type="entry name" value="PTS_EIIC_TYPE_3"/>
    <property type="match status" value="1"/>
</dbReference>
<organism evidence="12 13">
    <name type="scientific">Granulicatella seriolae</name>
    <dbReference type="NCBI Taxonomy" id="2967226"/>
    <lineage>
        <taxon>Bacteria</taxon>
        <taxon>Bacillati</taxon>
        <taxon>Bacillota</taxon>
        <taxon>Bacilli</taxon>
        <taxon>Lactobacillales</taxon>
        <taxon>Carnobacteriaceae</taxon>
        <taxon>Granulicatella</taxon>
    </lineage>
</organism>
<feature type="domain" description="PTS EIIC type-3" evidence="11">
    <location>
        <begin position="11"/>
        <end position="432"/>
    </location>
</feature>
<keyword evidence="13" id="KW-1185">Reference proteome</keyword>
<keyword evidence="7 10" id="KW-1133">Transmembrane helix</keyword>
<dbReference type="NCBIfam" id="NF007157">
    <property type="entry name" value="PRK09592.1"/>
    <property type="match status" value="1"/>
</dbReference>
<evidence type="ECO:0000256" key="9">
    <source>
        <dbReference type="PIRNR" id="PIRNR006351"/>
    </source>
</evidence>
<evidence type="ECO:0000256" key="8">
    <source>
        <dbReference type="ARBA" id="ARBA00023136"/>
    </source>
</evidence>
<feature type="transmembrane region" description="Helical" evidence="10">
    <location>
        <begin position="260"/>
        <end position="286"/>
    </location>
</feature>
<comment type="caution">
    <text evidence="12">The sequence shown here is derived from an EMBL/GenBank/DDBJ whole genome shotgun (WGS) entry which is preliminary data.</text>
</comment>
<feature type="transmembrane region" description="Helical" evidence="10">
    <location>
        <begin position="207"/>
        <end position="228"/>
    </location>
</feature>
<accession>A0ABT1WN85</accession>
<evidence type="ECO:0000256" key="7">
    <source>
        <dbReference type="ARBA" id="ARBA00022989"/>
    </source>
</evidence>
<evidence type="ECO:0000256" key="2">
    <source>
        <dbReference type="ARBA" id="ARBA00022448"/>
    </source>
</evidence>
<feature type="transmembrane region" description="Helical" evidence="10">
    <location>
        <begin position="306"/>
        <end position="327"/>
    </location>
</feature>
<dbReference type="InterPro" id="IPR051088">
    <property type="entry name" value="PTS_Sugar-EIIC/EIIB"/>
</dbReference>
<reference evidence="12" key="2">
    <citation type="journal article" date="2023" name="Curr. Microbiol.">
        <title>Granulicatella seriolae sp. nov., a Novel Facultative Anaerobe Isolated from Yellowtail Marine Fish.</title>
        <authorList>
            <person name="Lee M."/>
            <person name="Choi Y.J."/>
            <person name="Farooq A."/>
            <person name="Jeong J.B."/>
            <person name="Jung M.Y."/>
        </authorList>
    </citation>
    <scope>NUCLEOTIDE SEQUENCE</scope>
    <source>
        <strain evidence="12">S8</strain>
    </source>
</reference>
<gene>
    <name evidence="12" type="primary">celB</name>
    <name evidence="12" type="ORF">NPA36_05330</name>
</gene>
<reference evidence="12" key="3">
    <citation type="journal article" date="2023" name="Microbiol. Resour. Announc.">
        <title>Draft Genome Sequence of Granulicatella sp. Strain S8, Isolated from a Marine Fish, Seriola quinqueradiata.</title>
        <authorList>
            <person name="Lee M."/>
            <person name="Farooq A."/>
            <person name="Jeong J.B."/>
            <person name="Jung M.Y."/>
        </authorList>
    </citation>
    <scope>NUCLEOTIDE SEQUENCE</scope>
    <source>
        <strain evidence="12">S8</strain>
    </source>
</reference>
<comment type="subcellular location">
    <subcellularLocation>
        <location evidence="1">Cell membrane</location>
        <topology evidence="1">Multi-pass membrane protein</topology>
    </subcellularLocation>
</comment>
<evidence type="ECO:0000256" key="4">
    <source>
        <dbReference type="ARBA" id="ARBA00022597"/>
    </source>
</evidence>
<keyword evidence="2 9" id="KW-0813">Transport</keyword>
<evidence type="ECO:0000256" key="3">
    <source>
        <dbReference type="ARBA" id="ARBA00022475"/>
    </source>
</evidence>
<dbReference type="Pfam" id="PF02378">
    <property type="entry name" value="PTS_EIIC"/>
    <property type="match status" value="1"/>
</dbReference>
<dbReference type="InterPro" id="IPR004501">
    <property type="entry name" value="PTS_EIIC_3"/>
</dbReference>
<evidence type="ECO:0000256" key="6">
    <source>
        <dbReference type="ARBA" id="ARBA00022692"/>
    </source>
</evidence>
<feature type="transmembrane region" description="Helical" evidence="10">
    <location>
        <begin position="362"/>
        <end position="381"/>
    </location>
</feature>
<keyword evidence="4 9" id="KW-0762">Sugar transport</keyword>